<keyword evidence="5" id="KW-1185">Reference proteome</keyword>
<dbReference type="PANTHER" id="PTHR47032">
    <property type="entry name" value="UDP-D-XYLOSE:L-FUCOSE ALPHA-1,3-D-XYLOSYLTRANSFERASE-RELATED"/>
    <property type="match status" value="1"/>
</dbReference>
<dbReference type="EMBL" id="MLAK01001125">
    <property type="protein sequence ID" value="OHS97302.1"/>
    <property type="molecule type" value="Genomic_DNA"/>
</dbReference>
<dbReference type="Proteomes" id="UP000179807">
    <property type="component" value="Unassembled WGS sequence"/>
</dbReference>
<dbReference type="PANTHER" id="PTHR47032:SF1">
    <property type="entry name" value="UDP-D-XYLOSE:L-FUCOSE ALPHA-1,3-D-XYLOSYLTRANSFERASE-RELATED"/>
    <property type="match status" value="1"/>
</dbReference>
<keyword evidence="2" id="KW-1133">Transmembrane helix</keyword>
<comment type="caution">
    <text evidence="4">The sequence shown here is derived from an EMBL/GenBank/DDBJ whole genome shotgun (WGS) entry which is preliminary data.</text>
</comment>
<evidence type="ECO:0000256" key="2">
    <source>
        <dbReference type="SAM" id="Phobius"/>
    </source>
</evidence>
<evidence type="ECO:0000259" key="3">
    <source>
        <dbReference type="Pfam" id="PF03407"/>
    </source>
</evidence>
<evidence type="ECO:0000313" key="5">
    <source>
        <dbReference type="Proteomes" id="UP000179807"/>
    </source>
</evidence>
<dbReference type="AlphaFoldDB" id="A0A1J4JDM9"/>
<dbReference type="VEuPathDB" id="TrichDB:TRFO_36540"/>
<dbReference type="InterPro" id="IPR052636">
    <property type="entry name" value="UDP-D-xylose:L-fucose_XylT"/>
</dbReference>
<dbReference type="GO" id="GO:0005794">
    <property type="term" value="C:Golgi apparatus"/>
    <property type="evidence" value="ECO:0007669"/>
    <property type="project" value="TreeGrafter"/>
</dbReference>
<name>A0A1J4JDM9_9EUKA</name>
<evidence type="ECO:0000256" key="1">
    <source>
        <dbReference type="ARBA" id="ARBA00007033"/>
    </source>
</evidence>
<organism evidence="4 5">
    <name type="scientific">Tritrichomonas foetus</name>
    <dbReference type="NCBI Taxonomy" id="1144522"/>
    <lineage>
        <taxon>Eukaryota</taxon>
        <taxon>Metamonada</taxon>
        <taxon>Parabasalia</taxon>
        <taxon>Tritrichomonadida</taxon>
        <taxon>Tritrichomonadidae</taxon>
        <taxon>Tritrichomonas</taxon>
    </lineage>
</organism>
<feature type="domain" description="Nucleotide-diphospho-sugar transferase" evidence="3">
    <location>
        <begin position="120"/>
        <end position="318"/>
    </location>
</feature>
<reference evidence="4" key="1">
    <citation type="submission" date="2016-10" db="EMBL/GenBank/DDBJ databases">
        <authorList>
            <person name="Benchimol M."/>
            <person name="Almeida L.G."/>
            <person name="Vasconcelos A.T."/>
            <person name="Perreira-Neves A."/>
            <person name="Rosa I.A."/>
            <person name="Tasca T."/>
            <person name="Bogo M.R."/>
            <person name="de Souza W."/>
        </authorList>
    </citation>
    <scope>NUCLEOTIDE SEQUENCE [LARGE SCALE GENOMIC DNA]</scope>
    <source>
        <strain evidence="4">K</strain>
    </source>
</reference>
<dbReference type="InterPro" id="IPR005069">
    <property type="entry name" value="Nucl-diP-sugar_transferase"/>
</dbReference>
<dbReference type="GeneID" id="94845590"/>
<dbReference type="RefSeq" id="XP_068350439.1">
    <property type="nucleotide sequence ID" value="XM_068510886.1"/>
</dbReference>
<comment type="similarity">
    <text evidence="1">Belongs to the glycosyltransferase 77 family.</text>
</comment>
<dbReference type="SUPFAM" id="SSF53448">
    <property type="entry name" value="Nucleotide-diphospho-sugar transferases"/>
    <property type="match status" value="1"/>
</dbReference>
<proteinExistence type="inferred from homology"/>
<dbReference type="InterPro" id="IPR029044">
    <property type="entry name" value="Nucleotide-diphossugar_trans"/>
</dbReference>
<accession>A0A1J4JDM9</accession>
<keyword evidence="2" id="KW-0812">Transmembrane</keyword>
<sequence>MKSAVLLPITNIIPIIFLIYGIKTLKNELLENQFELSKTIFIHTNIQVETEELFFLSNLNGKHVLSLFDLPLITNFLIKIPKQKETGKRLVISTIVSHHYNDTLYKCLMSAMHSGVNPSEFLIFALDEHVHNFCESIGIFSVILNYQKLYEHSWFVVGRLKQAIQYFINCCNCDLIFFDSDIVFTDNFKKILLECPDSPDIQIMDEKHNPRSEVDMKDIGLYNIGFMFVRSSPQTRHFFRKWLYSEYTNDLHLWDQGIFNYVMISDSPRIYTDTENKSIVYQTEFQNRTENVRIHILNPLLFINYCNLIVKEENSFDAMKMMNLIRWAANNNYIRPVLVHYACVEGSLKLGLMRISEYQNVNYQYFFDLFSNYTWKVTQ</sequence>
<dbReference type="GO" id="GO:0016757">
    <property type="term" value="F:glycosyltransferase activity"/>
    <property type="evidence" value="ECO:0007669"/>
    <property type="project" value="TreeGrafter"/>
</dbReference>
<evidence type="ECO:0000313" key="4">
    <source>
        <dbReference type="EMBL" id="OHS97302.1"/>
    </source>
</evidence>
<feature type="transmembrane region" description="Helical" evidence="2">
    <location>
        <begin position="6"/>
        <end position="22"/>
    </location>
</feature>
<dbReference type="Pfam" id="PF03407">
    <property type="entry name" value="Nucleotid_trans"/>
    <property type="match status" value="1"/>
</dbReference>
<keyword evidence="2" id="KW-0472">Membrane</keyword>
<gene>
    <name evidence="4" type="ORF">TRFO_36540</name>
</gene>
<protein>
    <recommendedName>
        <fullName evidence="3">Nucleotide-diphospho-sugar transferase domain-containing protein</fullName>
    </recommendedName>
</protein>